<evidence type="ECO:0000259" key="5">
    <source>
        <dbReference type="PROSITE" id="PS50931"/>
    </source>
</evidence>
<dbReference type="OrthoDB" id="5526340at2"/>
<dbReference type="InterPro" id="IPR005119">
    <property type="entry name" value="LysR_subst-bd"/>
</dbReference>
<evidence type="ECO:0000256" key="4">
    <source>
        <dbReference type="ARBA" id="ARBA00023163"/>
    </source>
</evidence>
<reference evidence="6 7" key="1">
    <citation type="submission" date="2019-08" db="EMBL/GenBank/DDBJ databases">
        <title>Luteimonas viscosus sp. nov., isolated from soil of a sunflower field.</title>
        <authorList>
            <person name="Jianli Z."/>
            <person name="Ying Z."/>
        </authorList>
    </citation>
    <scope>NUCLEOTIDE SEQUENCE [LARGE SCALE GENOMIC DNA]</scope>
    <source>
        <strain evidence="6 7">XBU10</strain>
    </source>
</reference>
<dbReference type="PROSITE" id="PS50931">
    <property type="entry name" value="HTH_LYSR"/>
    <property type="match status" value="1"/>
</dbReference>
<keyword evidence="7" id="KW-1185">Reference proteome</keyword>
<keyword evidence="3" id="KW-0238">DNA-binding</keyword>
<evidence type="ECO:0000256" key="1">
    <source>
        <dbReference type="ARBA" id="ARBA00009437"/>
    </source>
</evidence>
<accession>A0A5D4XSM1</accession>
<dbReference type="Pfam" id="PF03466">
    <property type="entry name" value="LysR_substrate"/>
    <property type="match status" value="1"/>
</dbReference>
<evidence type="ECO:0000313" key="6">
    <source>
        <dbReference type="EMBL" id="TYT26963.1"/>
    </source>
</evidence>
<dbReference type="GO" id="GO:0003700">
    <property type="term" value="F:DNA-binding transcription factor activity"/>
    <property type="evidence" value="ECO:0007669"/>
    <property type="project" value="InterPro"/>
</dbReference>
<evidence type="ECO:0000313" key="7">
    <source>
        <dbReference type="Proteomes" id="UP000324973"/>
    </source>
</evidence>
<dbReference type="AlphaFoldDB" id="A0A5D4XSM1"/>
<dbReference type="Pfam" id="PF00126">
    <property type="entry name" value="HTH_1"/>
    <property type="match status" value="1"/>
</dbReference>
<dbReference type="Gene3D" id="1.10.10.10">
    <property type="entry name" value="Winged helix-like DNA-binding domain superfamily/Winged helix DNA-binding domain"/>
    <property type="match status" value="1"/>
</dbReference>
<proteinExistence type="inferred from homology"/>
<dbReference type="NCBIfam" id="NF008352">
    <property type="entry name" value="PRK11139.1"/>
    <property type="match status" value="1"/>
</dbReference>
<dbReference type="FunFam" id="1.10.10.10:FF:000038">
    <property type="entry name" value="Glycine cleavage system transcriptional activator"/>
    <property type="match status" value="1"/>
</dbReference>
<dbReference type="InterPro" id="IPR036390">
    <property type="entry name" value="WH_DNA-bd_sf"/>
</dbReference>
<dbReference type="GO" id="GO:0006351">
    <property type="term" value="P:DNA-templated transcription"/>
    <property type="evidence" value="ECO:0007669"/>
    <property type="project" value="TreeGrafter"/>
</dbReference>
<dbReference type="PANTHER" id="PTHR30537:SF74">
    <property type="entry name" value="HTH-TYPE TRANSCRIPTIONAL REGULATOR TRPI"/>
    <property type="match status" value="1"/>
</dbReference>
<dbReference type="InterPro" id="IPR000847">
    <property type="entry name" value="LysR_HTH_N"/>
</dbReference>
<gene>
    <name evidence="6" type="primary">gcvA</name>
    <name evidence="6" type="ORF">FZO89_12225</name>
</gene>
<evidence type="ECO:0000256" key="2">
    <source>
        <dbReference type="ARBA" id="ARBA00023015"/>
    </source>
</evidence>
<keyword evidence="2" id="KW-0805">Transcription regulation</keyword>
<comment type="similarity">
    <text evidence="1">Belongs to the LysR transcriptional regulatory family.</text>
</comment>
<dbReference type="Gene3D" id="3.40.190.10">
    <property type="entry name" value="Periplasmic binding protein-like II"/>
    <property type="match status" value="2"/>
</dbReference>
<comment type="caution">
    <text evidence="6">The sequence shown here is derived from an EMBL/GenBank/DDBJ whole genome shotgun (WGS) entry which is preliminary data.</text>
</comment>
<keyword evidence="4" id="KW-0804">Transcription</keyword>
<dbReference type="InterPro" id="IPR058163">
    <property type="entry name" value="LysR-type_TF_proteobact-type"/>
</dbReference>
<dbReference type="EMBL" id="VTFT01000001">
    <property type="protein sequence ID" value="TYT26963.1"/>
    <property type="molecule type" value="Genomic_DNA"/>
</dbReference>
<dbReference type="PRINTS" id="PR00039">
    <property type="entry name" value="HTHLYSR"/>
</dbReference>
<name>A0A5D4XSM1_9GAMM</name>
<dbReference type="CDD" id="cd08432">
    <property type="entry name" value="PBP2_GcdR_TrpI_HvrB_AmpR_like"/>
    <property type="match status" value="1"/>
</dbReference>
<evidence type="ECO:0000256" key="3">
    <source>
        <dbReference type="ARBA" id="ARBA00023125"/>
    </source>
</evidence>
<dbReference type="InterPro" id="IPR036388">
    <property type="entry name" value="WH-like_DNA-bd_sf"/>
</dbReference>
<dbReference type="PANTHER" id="PTHR30537">
    <property type="entry name" value="HTH-TYPE TRANSCRIPTIONAL REGULATOR"/>
    <property type="match status" value="1"/>
</dbReference>
<dbReference type="Proteomes" id="UP000324973">
    <property type="component" value="Unassembled WGS sequence"/>
</dbReference>
<feature type="domain" description="HTH lysR-type" evidence="5">
    <location>
        <begin position="72"/>
        <end position="127"/>
    </location>
</feature>
<sequence>MRVPGRRTSRRPARFLRLSWEPPRVAGWPSLRARTAATNEKFSASGTGKLSWYDAPPSRRKAVVKPRHPAPLNALRAFEAAARCLSFQDAAAQLFVTPAAVSHQVKRLEAYLGVELFKRGHRAVALTAEGEALAASLGELFGKLDLALDRATAATTADLRVSTMESFAAKWLAPRLHRFHRIRPDLRVRIETGNAHADFVRDGVDVAIRYGAGAYAGVDAERFLDAAVFPVCAPAVLGDAARPLATAHDLQRHTLLHDESAQGRPGVPGWSDWLDAAGATRVSAGEGPVFASIYLAQEAAIAGHGVALGVAPLVAEDLRSGRLARPFELALDNAYAFWIVRRRGAAANPAVDAFCEWLRGEAVGET</sequence>
<dbReference type="GO" id="GO:0043565">
    <property type="term" value="F:sequence-specific DNA binding"/>
    <property type="evidence" value="ECO:0007669"/>
    <property type="project" value="TreeGrafter"/>
</dbReference>
<dbReference type="SUPFAM" id="SSF53850">
    <property type="entry name" value="Periplasmic binding protein-like II"/>
    <property type="match status" value="1"/>
</dbReference>
<dbReference type="SUPFAM" id="SSF46785">
    <property type="entry name" value="Winged helix' DNA-binding domain"/>
    <property type="match status" value="1"/>
</dbReference>
<organism evidence="6 7">
    <name type="scientific">Luteimonas viscosa</name>
    <dbReference type="NCBI Taxonomy" id="1132694"/>
    <lineage>
        <taxon>Bacteria</taxon>
        <taxon>Pseudomonadati</taxon>
        <taxon>Pseudomonadota</taxon>
        <taxon>Gammaproteobacteria</taxon>
        <taxon>Lysobacterales</taxon>
        <taxon>Lysobacteraceae</taxon>
        <taxon>Luteimonas</taxon>
    </lineage>
</organism>
<protein>
    <submittedName>
        <fullName evidence="6">Transcriptional regulator GcvA</fullName>
    </submittedName>
</protein>